<dbReference type="PANTHER" id="PTHR30005">
    <property type="entry name" value="EXOPOLYPHOSPHATASE"/>
    <property type="match status" value="1"/>
</dbReference>
<dbReference type="GO" id="GO:0016462">
    <property type="term" value="F:pyrophosphatase activity"/>
    <property type="evidence" value="ECO:0007669"/>
    <property type="project" value="TreeGrafter"/>
</dbReference>
<dbReference type="Pfam" id="PF02541">
    <property type="entry name" value="Ppx-GppA"/>
    <property type="match status" value="1"/>
</dbReference>
<name>A0A542ZCA5_9ACTN</name>
<reference evidence="2 3" key="1">
    <citation type="submission" date="2019-06" db="EMBL/GenBank/DDBJ databases">
        <title>Sequencing the genomes of 1000 actinobacteria strains.</title>
        <authorList>
            <person name="Klenk H.-P."/>
        </authorList>
    </citation>
    <scope>NUCLEOTIDE SEQUENCE [LARGE SCALE GENOMIC DNA]</scope>
    <source>
        <strain evidence="2 3">DSM 8251</strain>
    </source>
</reference>
<dbReference type="RefSeq" id="WP_142093702.1">
    <property type="nucleotide sequence ID" value="NZ_BAAAMD010000004.1"/>
</dbReference>
<proteinExistence type="predicted"/>
<dbReference type="InterPro" id="IPR003695">
    <property type="entry name" value="Ppx_GppA_N"/>
</dbReference>
<dbReference type="EMBL" id="VFOR01000002">
    <property type="protein sequence ID" value="TQL57880.1"/>
    <property type="molecule type" value="Genomic_DNA"/>
</dbReference>
<dbReference type="OrthoDB" id="9793035at2"/>
<accession>A0A542ZCA5</accession>
<gene>
    <name evidence="2" type="ORF">FB460_1726</name>
</gene>
<organism evidence="2 3">
    <name type="scientific">Propioniferax innocua</name>
    <dbReference type="NCBI Taxonomy" id="1753"/>
    <lineage>
        <taxon>Bacteria</taxon>
        <taxon>Bacillati</taxon>
        <taxon>Actinomycetota</taxon>
        <taxon>Actinomycetes</taxon>
        <taxon>Propionibacteriales</taxon>
        <taxon>Propionibacteriaceae</taxon>
        <taxon>Propioniferax</taxon>
    </lineage>
</organism>
<dbReference type="PANTHER" id="PTHR30005:SF13">
    <property type="entry name" value="EXOPOLYPHOSPHATASE 2"/>
    <property type="match status" value="1"/>
</dbReference>
<dbReference type="Gene3D" id="3.30.420.150">
    <property type="entry name" value="Exopolyphosphatase. Domain 2"/>
    <property type="match status" value="1"/>
</dbReference>
<comment type="caution">
    <text evidence="2">The sequence shown here is derived from an EMBL/GenBank/DDBJ whole genome shotgun (WGS) entry which is preliminary data.</text>
</comment>
<dbReference type="InterPro" id="IPR050273">
    <property type="entry name" value="GppA/Ppx_hydrolase"/>
</dbReference>
<dbReference type="SUPFAM" id="SSF53067">
    <property type="entry name" value="Actin-like ATPase domain"/>
    <property type="match status" value="2"/>
</dbReference>
<dbReference type="AlphaFoldDB" id="A0A542ZCA5"/>
<keyword evidence="3" id="KW-1185">Reference proteome</keyword>
<protein>
    <submittedName>
        <fullName evidence="2">Exopolyphosphatase/guanosine-5'-triphosphate, 3'-diphosphate pyrophosphatase</fullName>
    </submittedName>
</protein>
<dbReference type="Proteomes" id="UP000316196">
    <property type="component" value="Unassembled WGS sequence"/>
</dbReference>
<evidence type="ECO:0000313" key="2">
    <source>
        <dbReference type="EMBL" id="TQL57880.1"/>
    </source>
</evidence>
<evidence type="ECO:0000313" key="3">
    <source>
        <dbReference type="Proteomes" id="UP000316196"/>
    </source>
</evidence>
<feature type="domain" description="Ppx/GppA phosphatase N-terminal" evidence="1">
    <location>
        <begin position="57"/>
        <end position="315"/>
    </location>
</feature>
<sequence>MTRVAVIDCGTNSIRLLIADGTRTSGSSSQHGQGVIGASSPRVSAVVDNEQEAADGLIEVDRRVELVRLGQGVDATGMFHPDALIRTFRAIDGYAELIEDAGVERLRFVATSASRDVQNRAEFEAGVRERLGVDVEVISGEEEARLSFSGALEALKGRADVDAGPVLVTDIGGGSTELVVGEQTGQVMGAASVDIGAVRMRERFLRSDPATAAERRAAIGHVDRILDASDVPWHEARTWVGVAGTATSMAAMFLDLTAYDRARVHGAMLLPTDVEHLSSRIIDSTVEELTTVPTLAPLRAQVIAGGALICSRIAERVGVPLIVSETDILDAVAAELV</sequence>
<dbReference type="InterPro" id="IPR043129">
    <property type="entry name" value="ATPase_NBD"/>
</dbReference>
<dbReference type="Gene3D" id="3.30.420.40">
    <property type="match status" value="1"/>
</dbReference>
<evidence type="ECO:0000259" key="1">
    <source>
        <dbReference type="Pfam" id="PF02541"/>
    </source>
</evidence>